<evidence type="ECO:0000256" key="11">
    <source>
        <dbReference type="ARBA" id="ARBA00023237"/>
    </source>
</evidence>
<dbReference type="SUPFAM" id="SSF56935">
    <property type="entry name" value="Porins"/>
    <property type="match status" value="1"/>
</dbReference>
<keyword evidence="10 12" id="KW-0472">Membrane</keyword>
<dbReference type="GO" id="GO:0015344">
    <property type="term" value="F:siderophore uptake transmembrane transporter activity"/>
    <property type="evidence" value="ECO:0007669"/>
    <property type="project" value="TreeGrafter"/>
</dbReference>
<keyword evidence="11 12" id="KW-0998">Cell outer membrane</keyword>
<keyword evidence="17" id="KW-0675">Receptor</keyword>
<dbReference type="InterPro" id="IPR039426">
    <property type="entry name" value="TonB-dep_rcpt-like"/>
</dbReference>
<evidence type="ECO:0000313" key="18">
    <source>
        <dbReference type="Proteomes" id="UP000199758"/>
    </source>
</evidence>
<comment type="similarity">
    <text evidence="12 13">Belongs to the TonB-dependent receptor family.</text>
</comment>
<dbReference type="STRING" id="490188.SAMN04488068_1036"/>
<keyword evidence="18" id="KW-1185">Reference proteome</keyword>
<dbReference type="EMBL" id="FQWZ01000002">
    <property type="protein sequence ID" value="SHG67281.1"/>
    <property type="molecule type" value="Genomic_DNA"/>
</dbReference>
<proteinExistence type="inferred from homology"/>
<dbReference type="Pfam" id="PF07715">
    <property type="entry name" value="Plug"/>
    <property type="match status" value="1"/>
</dbReference>
<evidence type="ECO:0000256" key="1">
    <source>
        <dbReference type="ARBA" id="ARBA00004571"/>
    </source>
</evidence>
<evidence type="ECO:0000256" key="2">
    <source>
        <dbReference type="ARBA" id="ARBA00022448"/>
    </source>
</evidence>
<keyword evidence="6 14" id="KW-0732">Signal</keyword>
<dbReference type="InterPro" id="IPR012910">
    <property type="entry name" value="Plug_dom"/>
</dbReference>
<gene>
    <name evidence="17" type="ORF">SAMN04488068_1036</name>
</gene>
<dbReference type="InterPro" id="IPR036942">
    <property type="entry name" value="Beta-barrel_TonB_sf"/>
</dbReference>
<keyword evidence="3 12" id="KW-1134">Transmembrane beta strand</keyword>
<keyword evidence="5 12" id="KW-0812">Transmembrane</keyword>
<accession>A0A1M5LQF5</accession>
<evidence type="ECO:0000256" key="8">
    <source>
        <dbReference type="ARBA" id="ARBA00023065"/>
    </source>
</evidence>
<dbReference type="PROSITE" id="PS52016">
    <property type="entry name" value="TONB_DEPENDENT_REC_3"/>
    <property type="match status" value="1"/>
</dbReference>
<keyword evidence="8" id="KW-0406">Ion transport</keyword>
<evidence type="ECO:0000256" key="14">
    <source>
        <dbReference type="SAM" id="SignalP"/>
    </source>
</evidence>
<evidence type="ECO:0000313" key="17">
    <source>
        <dbReference type="EMBL" id="SHG67281.1"/>
    </source>
</evidence>
<dbReference type="GO" id="GO:0009279">
    <property type="term" value="C:cell outer membrane"/>
    <property type="evidence" value="ECO:0007669"/>
    <property type="project" value="UniProtKB-SubCell"/>
</dbReference>
<keyword evidence="9 13" id="KW-0798">TonB box</keyword>
<dbReference type="AlphaFoldDB" id="A0A1M5LQF5"/>
<evidence type="ECO:0000256" key="10">
    <source>
        <dbReference type="ARBA" id="ARBA00023136"/>
    </source>
</evidence>
<keyword evidence="2 12" id="KW-0813">Transport</keyword>
<evidence type="ECO:0000259" key="15">
    <source>
        <dbReference type="Pfam" id="PF00593"/>
    </source>
</evidence>
<keyword evidence="7" id="KW-0408">Iron</keyword>
<dbReference type="PANTHER" id="PTHR32552:SF89">
    <property type="entry name" value="CATECHOLATE SIDEROPHORE RECEPTOR FIU"/>
    <property type="match status" value="1"/>
</dbReference>
<protein>
    <submittedName>
        <fullName evidence="17">Outer membrane receptor proteins, mostly Fe transport</fullName>
    </submittedName>
</protein>
<dbReference type="RefSeq" id="WP_072894869.1">
    <property type="nucleotide sequence ID" value="NZ_FQWZ01000002.1"/>
</dbReference>
<evidence type="ECO:0000256" key="5">
    <source>
        <dbReference type="ARBA" id="ARBA00022692"/>
    </source>
</evidence>
<evidence type="ECO:0000256" key="4">
    <source>
        <dbReference type="ARBA" id="ARBA00022496"/>
    </source>
</evidence>
<evidence type="ECO:0000256" key="13">
    <source>
        <dbReference type="RuleBase" id="RU003357"/>
    </source>
</evidence>
<organism evidence="17 18">
    <name type="scientific">Hydrocarboniphaga daqingensis</name>
    <dbReference type="NCBI Taxonomy" id="490188"/>
    <lineage>
        <taxon>Bacteria</taxon>
        <taxon>Pseudomonadati</taxon>
        <taxon>Pseudomonadota</taxon>
        <taxon>Gammaproteobacteria</taxon>
        <taxon>Nevskiales</taxon>
        <taxon>Nevskiaceae</taxon>
        <taxon>Hydrocarboniphaga</taxon>
    </lineage>
</organism>
<feature type="chain" id="PRO_5013313862" evidence="14">
    <location>
        <begin position="27"/>
        <end position="779"/>
    </location>
</feature>
<dbReference type="InterPro" id="IPR037066">
    <property type="entry name" value="Plug_dom_sf"/>
</dbReference>
<dbReference type="Gene3D" id="2.40.170.20">
    <property type="entry name" value="TonB-dependent receptor, beta-barrel domain"/>
    <property type="match status" value="1"/>
</dbReference>
<evidence type="ECO:0000256" key="3">
    <source>
        <dbReference type="ARBA" id="ARBA00022452"/>
    </source>
</evidence>
<evidence type="ECO:0000256" key="7">
    <source>
        <dbReference type="ARBA" id="ARBA00023004"/>
    </source>
</evidence>
<reference evidence="17 18" key="1">
    <citation type="submission" date="2016-11" db="EMBL/GenBank/DDBJ databases">
        <authorList>
            <person name="Jaros S."/>
            <person name="Januszkiewicz K."/>
            <person name="Wedrychowicz H."/>
        </authorList>
    </citation>
    <scope>NUCLEOTIDE SEQUENCE [LARGE SCALE GENOMIC DNA]</scope>
    <source>
        <strain evidence="17 18">CGMCC 1.7049</strain>
    </source>
</reference>
<name>A0A1M5LQF5_9GAMM</name>
<evidence type="ECO:0000259" key="16">
    <source>
        <dbReference type="Pfam" id="PF07715"/>
    </source>
</evidence>
<dbReference type="OrthoDB" id="7386960at2"/>
<dbReference type="Proteomes" id="UP000199758">
    <property type="component" value="Unassembled WGS sequence"/>
</dbReference>
<keyword evidence="4" id="KW-0410">Iron transport</keyword>
<dbReference type="Pfam" id="PF00593">
    <property type="entry name" value="TonB_dep_Rec_b-barrel"/>
    <property type="match status" value="1"/>
</dbReference>
<comment type="subcellular location">
    <subcellularLocation>
        <location evidence="1 12">Cell outer membrane</location>
        <topology evidence="1 12">Multi-pass membrane protein</topology>
    </subcellularLocation>
</comment>
<evidence type="ECO:0000256" key="6">
    <source>
        <dbReference type="ARBA" id="ARBA00022729"/>
    </source>
</evidence>
<dbReference type="Gene3D" id="2.170.130.10">
    <property type="entry name" value="TonB-dependent receptor, plug domain"/>
    <property type="match status" value="1"/>
</dbReference>
<evidence type="ECO:0000256" key="12">
    <source>
        <dbReference type="PROSITE-ProRule" id="PRU01360"/>
    </source>
</evidence>
<dbReference type="InterPro" id="IPR000531">
    <property type="entry name" value="Beta-barrel_TonB"/>
</dbReference>
<evidence type="ECO:0000256" key="9">
    <source>
        <dbReference type="ARBA" id="ARBA00023077"/>
    </source>
</evidence>
<feature type="signal peptide" evidence="14">
    <location>
        <begin position="1"/>
        <end position="26"/>
    </location>
</feature>
<dbReference type="PANTHER" id="PTHR32552">
    <property type="entry name" value="FERRICHROME IRON RECEPTOR-RELATED"/>
    <property type="match status" value="1"/>
</dbReference>
<feature type="domain" description="TonB-dependent receptor-like beta-barrel" evidence="15">
    <location>
        <begin position="298"/>
        <end position="747"/>
    </location>
</feature>
<sequence>MNAVRLQKTQWALALSLTLTSLGAAAQTAATTNPNEAPAAKAAEGSSESPLDLGEIVVTGSAKGGSKMTTSVSVSTLDSVALEQTVSTSAAELLRSIPGIRSESSGGESNANLTVRGVPISAGGARYVQFQEDGLPVLQFGDIAFATPDSFVRADMMVKRLEVVRGGSASTLATNAPGGIINFITRKGEEAGGSIGLGYGVDFDQARYDARYGGPLGENTRFEIGGFYRAGEGARESGVNVEQGGQIRGNVTRDFDNGFVTLSFKHLDDQAPTLLPVPVRYSSNGKIQRIPGIDPRDATFYSPYLLQDNTLAANNDRVLSNINDGLTAKSDAFGVQAEFEFDGGWTVANNFRIAKNSGRFIGVFPGSDVADVSTTYATGPNAGDAYNGPAFTAVIFNTSLDDMSLTANDLKLSKAFDLADNGEVTAGVGLYTSMQTLDVTWNFNQYLLEAKGKKAAVLTSADNGSNAFGGCCSNTQQSQYDTTSPYAFVTWQRDAVTVDASVRRDQQDATGTYNQLLLAPAGSTEYDLDAARIIDYSVDHTSYSVGSNYRFTQDLAVFARYSDGVAFNADRITFFNAAGLVDGSSPVPTNTIKQTEAGVKWRSGALSTFVTFFKAKTDESNYDVTTQKASANTYDSQGVELEMGYAIGGFSLGGGLTYTDAEVTRSNNPALEGKAPKRQADVIYQLTPSYSFDKASLGLSIIGTTDSKDDGTAGPLTVTLPAYVVVNSFANYRPVDAVELSLGVNNLLDEIGYTESNDGRGAARSINGRTIRAGIRYSF</sequence>
<feature type="domain" description="TonB-dependent receptor plug" evidence="16">
    <location>
        <begin position="67"/>
        <end position="180"/>
    </location>
</feature>